<dbReference type="EMBL" id="MU154653">
    <property type="protein sequence ID" value="KAF9489974.1"/>
    <property type="molecule type" value="Genomic_DNA"/>
</dbReference>
<sequence>MAMAVPLHPLLTPFMSSQSTADKESKKKRGKKGDFQGKVSSEGTAAVHKWFMAEFFPKYWNEFHLSLPLTEDKPQDASKLPLMKDKYLTAEQQLAKTNVMQAAVKKIKTWFNYWCTALSLNSNKDPWMPLLTKIHQVNDSPPCQPHECQFYMNMPEFKPKVDKEMDNTQPASGYVKDNYLCATKQQRGYWIMRNQMCKNESVTYWRSFTQRHLKSMTRAYGFQRYKPTSKQLDKKIKFIGYF</sequence>
<accession>A0A9P5ZPF1</accession>
<dbReference type="Proteomes" id="UP000807025">
    <property type="component" value="Unassembled WGS sequence"/>
</dbReference>
<keyword evidence="3" id="KW-1185">Reference proteome</keyword>
<protein>
    <submittedName>
        <fullName evidence="2">Uncharacterized protein</fullName>
    </submittedName>
</protein>
<reference evidence="2" key="1">
    <citation type="submission" date="2020-11" db="EMBL/GenBank/DDBJ databases">
        <authorList>
            <consortium name="DOE Joint Genome Institute"/>
            <person name="Ahrendt S."/>
            <person name="Riley R."/>
            <person name="Andreopoulos W."/>
            <person name="Labutti K."/>
            <person name="Pangilinan J."/>
            <person name="Ruiz-Duenas F.J."/>
            <person name="Barrasa J.M."/>
            <person name="Sanchez-Garcia M."/>
            <person name="Camarero S."/>
            <person name="Miyauchi S."/>
            <person name="Serrano A."/>
            <person name="Linde D."/>
            <person name="Babiker R."/>
            <person name="Drula E."/>
            <person name="Ayuso-Fernandez I."/>
            <person name="Pacheco R."/>
            <person name="Padilla G."/>
            <person name="Ferreira P."/>
            <person name="Barriuso J."/>
            <person name="Kellner H."/>
            <person name="Castanera R."/>
            <person name="Alfaro M."/>
            <person name="Ramirez L."/>
            <person name="Pisabarro A.G."/>
            <person name="Kuo A."/>
            <person name="Tritt A."/>
            <person name="Lipzen A."/>
            <person name="He G."/>
            <person name="Yan M."/>
            <person name="Ng V."/>
            <person name="Cullen D."/>
            <person name="Martin F."/>
            <person name="Rosso M.-N."/>
            <person name="Henrissat B."/>
            <person name="Hibbett D."/>
            <person name="Martinez A.T."/>
            <person name="Grigoriev I.V."/>
        </authorList>
    </citation>
    <scope>NUCLEOTIDE SEQUENCE</scope>
    <source>
        <strain evidence="2">ATCC 90797</strain>
    </source>
</reference>
<name>A0A9P5ZPF1_PLEER</name>
<organism evidence="2 3">
    <name type="scientific">Pleurotus eryngii</name>
    <name type="common">Boletus of the steppes</name>
    <dbReference type="NCBI Taxonomy" id="5323"/>
    <lineage>
        <taxon>Eukaryota</taxon>
        <taxon>Fungi</taxon>
        <taxon>Dikarya</taxon>
        <taxon>Basidiomycota</taxon>
        <taxon>Agaricomycotina</taxon>
        <taxon>Agaricomycetes</taxon>
        <taxon>Agaricomycetidae</taxon>
        <taxon>Agaricales</taxon>
        <taxon>Pleurotineae</taxon>
        <taxon>Pleurotaceae</taxon>
        <taxon>Pleurotus</taxon>
    </lineage>
</organism>
<dbReference type="AlphaFoldDB" id="A0A9P5ZPF1"/>
<evidence type="ECO:0000313" key="3">
    <source>
        <dbReference type="Proteomes" id="UP000807025"/>
    </source>
</evidence>
<comment type="caution">
    <text evidence="2">The sequence shown here is derived from an EMBL/GenBank/DDBJ whole genome shotgun (WGS) entry which is preliminary data.</text>
</comment>
<evidence type="ECO:0000313" key="2">
    <source>
        <dbReference type="EMBL" id="KAF9489974.1"/>
    </source>
</evidence>
<proteinExistence type="predicted"/>
<feature type="region of interest" description="Disordered" evidence="1">
    <location>
        <begin position="16"/>
        <end position="38"/>
    </location>
</feature>
<evidence type="ECO:0000256" key="1">
    <source>
        <dbReference type="SAM" id="MobiDB-lite"/>
    </source>
</evidence>
<gene>
    <name evidence="2" type="ORF">BDN71DRAFT_1435017</name>
</gene>